<keyword evidence="4 8" id="KW-0812">Transmembrane</keyword>
<name>A0A6F8SNM7_9ACTN</name>
<dbReference type="EMBL" id="AP022829">
    <property type="protein sequence ID" value="BCA89715.1"/>
    <property type="molecule type" value="Genomic_DNA"/>
</dbReference>
<evidence type="ECO:0000313" key="10">
    <source>
        <dbReference type="Proteomes" id="UP000501727"/>
    </source>
</evidence>
<dbReference type="NCBIfam" id="TIGR00797">
    <property type="entry name" value="matE"/>
    <property type="match status" value="1"/>
</dbReference>
<dbReference type="RefSeq" id="WP_231699531.1">
    <property type="nucleotide sequence ID" value="NZ_AP022829.1"/>
</dbReference>
<reference evidence="10" key="1">
    <citation type="journal article" date="2020" name="Microbiol. Resour. Announc.">
        <title>Complete Genome Sequence of Adlercreutzia sp. Strain 8CFCBH1, a Potent Producer of Equol, Isolated from Healthy Japanese Feces.</title>
        <authorList>
            <person name="Ogata Y."/>
            <person name="Sakamoto M."/>
            <person name="Ohkuma M."/>
            <person name="Hattori M."/>
            <person name="Suda W."/>
        </authorList>
    </citation>
    <scope>NUCLEOTIDE SEQUENCE [LARGE SCALE GENOMIC DNA]</scope>
    <source>
        <strain evidence="10">8CFCBH1</strain>
    </source>
</reference>
<feature type="transmembrane region" description="Helical" evidence="8">
    <location>
        <begin position="235"/>
        <end position="255"/>
    </location>
</feature>
<evidence type="ECO:0000256" key="4">
    <source>
        <dbReference type="ARBA" id="ARBA00022692"/>
    </source>
</evidence>
<dbReference type="CDD" id="cd13138">
    <property type="entry name" value="MATE_yoeA_like"/>
    <property type="match status" value="1"/>
</dbReference>
<keyword evidence="2" id="KW-0813">Transport</keyword>
<evidence type="ECO:0000256" key="3">
    <source>
        <dbReference type="ARBA" id="ARBA00022475"/>
    </source>
</evidence>
<evidence type="ECO:0000313" key="9">
    <source>
        <dbReference type="EMBL" id="BCA89715.1"/>
    </source>
</evidence>
<evidence type="ECO:0000256" key="2">
    <source>
        <dbReference type="ARBA" id="ARBA00022448"/>
    </source>
</evidence>
<feature type="transmembrane region" description="Helical" evidence="8">
    <location>
        <begin position="421"/>
        <end position="446"/>
    </location>
</feature>
<dbReference type="KEGG" id="ahat:ADCFC_23340"/>
<sequence length="491" mass="52662">MESLQRDISDERDARRPDGRDELDKSNSPATRPKRNRRDKRDNGIDMLNGPLPGKILRFAIPLALSSILQQLLNSADASIAGQFVSSFSLAGIGGVNPVTAMFVNLFVGLSIGANVVVAMHVGAGEFHSIKKSVHTAMALSLIAGVVLGGAGLALAPWVLDAIGMPEDSLADALTYVRLYFCAIPFLTIYNFGSALLRAHGDAKRPLYALAAAVVVNFVLDLAFVRLFGWGTAGIGIATVIAAALSAVIVVAFLMREEGPFRLHLRELRICGPELAGILRIGIPAGIQGAVFSLSNTVVQATINGFGSAAIAGSAATLNFEYYTYFFVNAFGQTAVTFTGQNFAAKNADRCRAIFRWCVLFGFTSSLILGVTFTALGTRALGLFTTDAAALSFGLVRLWFVELPDCLTTFYEVPAGAMRGMGWSTLPAVITILGSCVLRVALVTWVFPLSGTWDTLMVIYPVTWSFMIVAMLVSYFIVRRRCYRSIEPAAA</sequence>
<feature type="transmembrane region" description="Helical" evidence="8">
    <location>
        <begin position="458"/>
        <end position="478"/>
    </location>
</feature>
<feature type="transmembrane region" description="Helical" evidence="8">
    <location>
        <begin position="102"/>
        <end position="124"/>
    </location>
</feature>
<organism evidence="9 10">
    <name type="scientific">Adlercreutzia hattorii</name>
    <dbReference type="NCBI Taxonomy" id="2707299"/>
    <lineage>
        <taxon>Bacteria</taxon>
        <taxon>Bacillati</taxon>
        <taxon>Actinomycetota</taxon>
        <taxon>Coriobacteriia</taxon>
        <taxon>Eggerthellales</taxon>
        <taxon>Eggerthellaceae</taxon>
        <taxon>Adlercreutzia</taxon>
    </lineage>
</organism>
<comment type="subcellular location">
    <subcellularLocation>
        <location evidence="1">Cell membrane</location>
        <topology evidence="1">Multi-pass membrane protein</topology>
    </subcellularLocation>
</comment>
<reference evidence="10" key="2">
    <citation type="submission" date="2020-03" db="EMBL/GenBank/DDBJ databases">
        <title>Complete Genome Sequence of Adlercreutzia sp. strain 8CFCBH1 Producing Equol, Isolated from Healthy Japanese Feces.</title>
        <authorList>
            <person name="Ogata Y."/>
            <person name="Sakamoto M."/>
            <person name="Ohkuma M."/>
            <person name="Hattori M."/>
            <person name="Suda W."/>
        </authorList>
    </citation>
    <scope>NUCLEOTIDE SEQUENCE [LARGE SCALE GENOMIC DNA]</scope>
    <source>
        <strain evidence="10">8CFCBH1</strain>
    </source>
</reference>
<dbReference type="InterPro" id="IPR002528">
    <property type="entry name" value="MATE_fam"/>
</dbReference>
<dbReference type="InterPro" id="IPR052031">
    <property type="entry name" value="Membrane_Transporter-Flippase"/>
</dbReference>
<feature type="compositionally biased region" description="Basic and acidic residues" evidence="7">
    <location>
        <begin position="1"/>
        <end position="25"/>
    </location>
</feature>
<dbReference type="Proteomes" id="UP000501727">
    <property type="component" value="Chromosome"/>
</dbReference>
<feature type="transmembrane region" description="Helical" evidence="8">
    <location>
        <begin position="209"/>
        <end position="229"/>
    </location>
</feature>
<feature type="transmembrane region" description="Helical" evidence="8">
    <location>
        <begin position="381"/>
        <end position="400"/>
    </location>
</feature>
<dbReference type="GO" id="GO:0005886">
    <property type="term" value="C:plasma membrane"/>
    <property type="evidence" value="ECO:0007669"/>
    <property type="project" value="UniProtKB-SubCell"/>
</dbReference>
<evidence type="ECO:0000256" key="8">
    <source>
        <dbReference type="SAM" id="Phobius"/>
    </source>
</evidence>
<keyword evidence="3" id="KW-1003">Cell membrane</keyword>
<dbReference type="Pfam" id="PF01554">
    <property type="entry name" value="MatE"/>
    <property type="match status" value="2"/>
</dbReference>
<dbReference type="GO" id="GO:0015297">
    <property type="term" value="F:antiporter activity"/>
    <property type="evidence" value="ECO:0007669"/>
    <property type="project" value="InterPro"/>
</dbReference>
<keyword evidence="10" id="KW-1185">Reference proteome</keyword>
<feature type="region of interest" description="Disordered" evidence="7">
    <location>
        <begin position="1"/>
        <end position="47"/>
    </location>
</feature>
<dbReference type="PANTHER" id="PTHR43549">
    <property type="entry name" value="MULTIDRUG RESISTANCE PROTEIN YPNP-RELATED"/>
    <property type="match status" value="1"/>
</dbReference>
<dbReference type="InterPro" id="IPR048279">
    <property type="entry name" value="MdtK-like"/>
</dbReference>
<feature type="transmembrane region" description="Helical" evidence="8">
    <location>
        <begin position="176"/>
        <end position="197"/>
    </location>
</feature>
<dbReference type="PANTHER" id="PTHR43549:SF3">
    <property type="entry name" value="MULTIDRUG RESISTANCE PROTEIN YPNP-RELATED"/>
    <property type="match status" value="1"/>
</dbReference>
<evidence type="ECO:0000256" key="7">
    <source>
        <dbReference type="SAM" id="MobiDB-lite"/>
    </source>
</evidence>
<keyword evidence="6 8" id="KW-0472">Membrane</keyword>
<gene>
    <name evidence="9" type="ORF">ADCFC_22120</name>
</gene>
<feature type="transmembrane region" description="Helical" evidence="8">
    <location>
        <begin position="136"/>
        <end position="156"/>
    </location>
</feature>
<evidence type="ECO:0000256" key="6">
    <source>
        <dbReference type="ARBA" id="ARBA00023136"/>
    </source>
</evidence>
<accession>A0A6F8SNM7</accession>
<evidence type="ECO:0000256" key="5">
    <source>
        <dbReference type="ARBA" id="ARBA00022989"/>
    </source>
</evidence>
<dbReference type="AlphaFoldDB" id="A0A6F8SNM7"/>
<proteinExistence type="predicted"/>
<evidence type="ECO:0000256" key="1">
    <source>
        <dbReference type="ARBA" id="ARBA00004651"/>
    </source>
</evidence>
<protein>
    <submittedName>
        <fullName evidence="9">MATE family efflux transporter</fullName>
    </submittedName>
</protein>
<dbReference type="GO" id="GO:0042910">
    <property type="term" value="F:xenobiotic transmembrane transporter activity"/>
    <property type="evidence" value="ECO:0007669"/>
    <property type="project" value="InterPro"/>
</dbReference>
<feature type="transmembrane region" description="Helical" evidence="8">
    <location>
        <begin position="354"/>
        <end position="375"/>
    </location>
</feature>
<dbReference type="PIRSF" id="PIRSF006603">
    <property type="entry name" value="DinF"/>
    <property type="match status" value="1"/>
</dbReference>
<keyword evidence="5 8" id="KW-1133">Transmembrane helix</keyword>